<evidence type="ECO:0000259" key="4">
    <source>
        <dbReference type="PROSITE" id="PS50995"/>
    </source>
</evidence>
<comment type="caution">
    <text evidence="5">The sequence shown here is derived from an EMBL/GenBank/DDBJ whole genome shotgun (WGS) entry which is preliminary data.</text>
</comment>
<proteinExistence type="predicted"/>
<protein>
    <submittedName>
        <fullName evidence="5">MarR family transcriptional regulator</fullName>
    </submittedName>
</protein>
<dbReference type="Proteomes" id="UP000559404">
    <property type="component" value="Unassembled WGS sequence"/>
</dbReference>
<dbReference type="GO" id="GO:0003700">
    <property type="term" value="F:DNA-binding transcription factor activity"/>
    <property type="evidence" value="ECO:0007669"/>
    <property type="project" value="InterPro"/>
</dbReference>
<evidence type="ECO:0000256" key="1">
    <source>
        <dbReference type="ARBA" id="ARBA00023015"/>
    </source>
</evidence>
<dbReference type="GO" id="GO:0003677">
    <property type="term" value="F:DNA binding"/>
    <property type="evidence" value="ECO:0007669"/>
    <property type="project" value="UniProtKB-KW"/>
</dbReference>
<dbReference type="InterPro" id="IPR036388">
    <property type="entry name" value="WH-like_DNA-bd_sf"/>
</dbReference>
<reference evidence="5 6" key="1">
    <citation type="submission" date="2020-07" db="EMBL/GenBank/DDBJ databases">
        <authorList>
            <person name="Li M."/>
        </authorList>
    </citation>
    <scope>NUCLEOTIDE SEQUENCE [LARGE SCALE GENOMIC DNA]</scope>
    <source>
        <strain evidence="5 6">DSM 23284</strain>
    </source>
</reference>
<evidence type="ECO:0000313" key="5">
    <source>
        <dbReference type="EMBL" id="MBA4612874.1"/>
    </source>
</evidence>
<evidence type="ECO:0000256" key="2">
    <source>
        <dbReference type="ARBA" id="ARBA00023125"/>
    </source>
</evidence>
<keyword evidence="6" id="KW-1185">Reference proteome</keyword>
<dbReference type="SUPFAM" id="SSF46785">
    <property type="entry name" value="Winged helix' DNA-binding domain"/>
    <property type="match status" value="1"/>
</dbReference>
<reference evidence="5 6" key="2">
    <citation type="submission" date="2020-08" db="EMBL/GenBank/DDBJ databases">
        <title>Stappia taiwanensis sp. nov., isolated from a coastal thermal spring.</title>
        <authorList>
            <person name="Kampfer P."/>
        </authorList>
    </citation>
    <scope>NUCLEOTIDE SEQUENCE [LARGE SCALE GENOMIC DNA]</scope>
    <source>
        <strain evidence="5 6">DSM 23284</strain>
    </source>
</reference>
<sequence>MSTEHRFVDGYLLYLLARASSVASAEFHDQVRASGVSVAVWRVLASLKGTDGLTIGELTSSCLANQPAISKTVDKLVGQQLLTRTTDPDDRRRVWVELTPQGEARADELIARAQKHQDRLIAAIGLEEIDTLRTALTRLIDRAPAKK</sequence>
<evidence type="ECO:0000313" key="6">
    <source>
        <dbReference type="Proteomes" id="UP000559404"/>
    </source>
</evidence>
<dbReference type="PANTHER" id="PTHR33164">
    <property type="entry name" value="TRANSCRIPTIONAL REGULATOR, MARR FAMILY"/>
    <property type="match status" value="1"/>
</dbReference>
<dbReference type="EMBL" id="JACEON010000014">
    <property type="protein sequence ID" value="MBA4612874.1"/>
    <property type="molecule type" value="Genomic_DNA"/>
</dbReference>
<keyword evidence="1" id="KW-0805">Transcription regulation</keyword>
<dbReference type="PROSITE" id="PS50995">
    <property type="entry name" value="HTH_MARR_2"/>
    <property type="match status" value="1"/>
</dbReference>
<dbReference type="Gene3D" id="1.10.10.10">
    <property type="entry name" value="Winged helix-like DNA-binding domain superfamily/Winged helix DNA-binding domain"/>
    <property type="match status" value="1"/>
</dbReference>
<dbReference type="GO" id="GO:0006950">
    <property type="term" value="P:response to stress"/>
    <property type="evidence" value="ECO:0007669"/>
    <property type="project" value="TreeGrafter"/>
</dbReference>
<dbReference type="PANTHER" id="PTHR33164:SF64">
    <property type="entry name" value="TRANSCRIPTIONAL REGULATOR SLYA"/>
    <property type="match status" value="1"/>
</dbReference>
<name>A0A838Y0W0_9HYPH</name>
<dbReference type="RefSeq" id="WP_181761071.1">
    <property type="nucleotide sequence ID" value="NZ_BMCR01000011.1"/>
</dbReference>
<dbReference type="PRINTS" id="PR00598">
    <property type="entry name" value="HTHMARR"/>
</dbReference>
<keyword evidence="2" id="KW-0238">DNA-binding</keyword>
<feature type="domain" description="HTH marR-type" evidence="4">
    <location>
        <begin position="9"/>
        <end position="141"/>
    </location>
</feature>
<dbReference type="AlphaFoldDB" id="A0A838Y0W0"/>
<dbReference type="InterPro" id="IPR000835">
    <property type="entry name" value="HTH_MarR-typ"/>
</dbReference>
<dbReference type="InterPro" id="IPR036390">
    <property type="entry name" value="WH_DNA-bd_sf"/>
</dbReference>
<dbReference type="SMART" id="SM00347">
    <property type="entry name" value="HTH_MARR"/>
    <property type="match status" value="1"/>
</dbReference>
<organism evidence="5 6">
    <name type="scientific">Stappia taiwanensis</name>
    <dbReference type="NCBI Taxonomy" id="992267"/>
    <lineage>
        <taxon>Bacteria</taxon>
        <taxon>Pseudomonadati</taxon>
        <taxon>Pseudomonadota</taxon>
        <taxon>Alphaproteobacteria</taxon>
        <taxon>Hyphomicrobiales</taxon>
        <taxon>Stappiaceae</taxon>
        <taxon>Stappia</taxon>
    </lineage>
</organism>
<dbReference type="InterPro" id="IPR039422">
    <property type="entry name" value="MarR/SlyA-like"/>
</dbReference>
<keyword evidence="3" id="KW-0804">Transcription</keyword>
<accession>A0A838Y0W0</accession>
<evidence type="ECO:0000256" key="3">
    <source>
        <dbReference type="ARBA" id="ARBA00023163"/>
    </source>
</evidence>
<gene>
    <name evidence="5" type="ORF">H1W37_14510</name>
</gene>
<dbReference type="Pfam" id="PF12802">
    <property type="entry name" value="MarR_2"/>
    <property type="match status" value="1"/>
</dbReference>